<accession>A0A8H6EBN1</accession>
<dbReference type="InterPro" id="IPR036770">
    <property type="entry name" value="Ankyrin_rpt-contain_sf"/>
</dbReference>
<keyword evidence="5" id="KW-1185">Reference proteome</keyword>
<dbReference type="PANTHER" id="PTHR24198:SF165">
    <property type="entry name" value="ANKYRIN REPEAT-CONTAINING PROTEIN-RELATED"/>
    <property type="match status" value="1"/>
</dbReference>
<feature type="repeat" description="ANK" evidence="3">
    <location>
        <begin position="105"/>
        <end position="137"/>
    </location>
</feature>
<feature type="repeat" description="ANK" evidence="3">
    <location>
        <begin position="416"/>
        <end position="448"/>
    </location>
</feature>
<keyword evidence="2 3" id="KW-0040">ANK repeat</keyword>
<dbReference type="Pfam" id="PF12796">
    <property type="entry name" value="Ank_2"/>
    <property type="match status" value="4"/>
</dbReference>
<evidence type="ECO:0000313" key="4">
    <source>
        <dbReference type="EMBL" id="KAF5865968.1"/>
    </source>
</evidence>
<reference evidence="4 5" key="1">
    <citation type="submission" date="2019-04" db="EMBL/GenBank/DDBJ databases">
        <title>Aspergillus burnettii sp. nov., novel species from soil in southeast Queensland.</title>
        <authorList>
            <person name="Gilchrist C.L.M."/>
            <person name="Pitt J.I."/>
            <person name="Lange L."/>
            <person name="Lacey H.J."/>
            <person name="Vuong D."/>
            <person name="Midgley D.J."/>
            <person name="Greenfield P."/>
            <person name="Bradbury M."/>
            <person name="Lacey E."/>
            <person name="Busk P.K."/>
            <person name="Pilgaard B."/>
            <person name="Chooi Y.H."/>
            <person name="Piggott A.M."/>
        </authorList>
    </citation>
    <scope>NUCLEOTIDE SEQUENCE [LARGE SCALE GENOMIC DNA]</scope>
    <source>
        <strain evidence="4 5">FRR 5400</strain>
    </source>
</reference>
<evidence type="ECO:0000313" key="5">
    <source>
        <dbReference type="Proteomes" id="UP000541154"/>
    </source>
</evidence>
<dbReference type="PROSITE" id="PS50088">
    <property type="entry name" value="ANK_REPEAT"/>
    <property type="match status" value="9"/>
</dbReference>
<gene>
    <name evidence="4" type="primary">ANK2_1</name>
    <name evidence="4" type="ORF">ETB97_001546</name>
</gene>
<organism evidence="4 5">
    <name type="scientific">Petromyces alliaceus</name>
    <name type="common">Aspergillus alliaceus</name>
    <dbReference type="NCBI Taxonomy" id="209559"/>
    <lineage>
        <taxon>Eukaryota</taxon>
        <taxon>Fungi</taxon>
        <taxon>Dikarya</taxon>
        <taxon>Ascomycota</taxon>
        <taxon>Pezizomycotina</taxon>
        <taxon>Eurotiomycetes</taxon>
        <taxon>Eurotiomycetidae</taxon>
        <taxon>Eurotiales</taxon>
        <taxon>Aspergillaceae</taxon>
        <taxon>Aspergillus</taxon>
        <taxon>Aspergillus subgen. Circumdati</taxon>
    </lineage>
</organism>
<evidence type="ECO:0000256" key="3">
    <source>
        <dbReference type="PROSITE-ProRule" id="PRU00023"/>
    </source>
</evidence>
<name>A0A8H6EBN1_PETAA</name>
<dbReference type="PRINTS" id="PR01415">
    <property type="entry name" value="ANKYRIN"/>
</dbReference>
<dbReference type="Proteomes" id="UP000541154">
    <property type="component" value="Unassembled WGS sequence"/>
</dbReference>
<feature type="repeat" description="ANK" evidence="3">
    <location>
        <begin position="71"/>
        <end position="103"/>
    </location>
</feature>
<dbReference type="SUPFAM" id="SSF48403">
    <property type="entry name" value="Ankyrin repeat"/>
    <property type="match status" value="2"/>
</dbReference>
<dbReference type="Pfam" id="PF00023">
    <property type="entry name" value="Ank"/>
    <property type="match status" value="1"/>
</dbReference>
<sequence length="470" mass="50796">MPDLLTLCQAASVGDIGAIQMLLDNGADVNSMDDQPGVAYTALHHASAQGHGIAVRLLLHRSADFDKFGSDGMTALHLAAQNGHEESVRVLLEHGIDVNQRAQFDHLTPLHLAAEAGNLPVVHALLHHGADIAAVDAAGNSALHFSAKKGHIDVTAALIAHGADAHAQNELQESPLHGAACSGNERTVRVLLEHGVDPWTGHVFGFTPLECAIRQGHENVVRELLSQEHFPMPRPDGESALVAAAGCCHDIFVKLLLDMGFDANSTNEFVQPHRIPTMPGQFVTISELERNLDLHSELRGPWSALHAAVHCGSQAITRVLLDNSANPDCIDAYGWTPLHSAASRELDLVPLLLEYGADANIRDKQGCIPLHWAVAGSVVRVHGGGWSSQGRNLKIQEEAVAHLLQCPSDINTRNNDGQTALHWAVRYGEKTIAYQLIEHHADLRITDVYGRTALDWAIECGREDMVDMLT</sequence>
<comment type="caution">
    <text evidence="4">The sequence shown here is derived from an EMBL/GenBank/DDBJ whole genome shotgun (WGS) entry which is preliminary data.</text>
</comment>
<feature type="repeat" description="ANK" evidence="3">
    <location>
        <begin position="38"/>
        <end position="70"/>
    </location>
</feature>
<feature type="repeat" description="ANK" evidence="3">
    <location>
        <begin position="2"/>
        <end position="34"/>
    </location>
</feature>
<dbReference type="EMBL" id="SPNV01000013">
    <property type="protein sequence ID" value="KAF5865968.1"/>
    <property type="molecule type" value="Genomic_DNA"/>
</dbReference>
<dbReference type="SMART" id="SM00248">
    <property type="entry name" value="ANK"/>
    <property type="match status" value="12"/>
</dbReference>
<dbReference type="Gene3D" id="1.25.40.20">
    <property type="entry name" value="Ankyrin repeat-containing domain"/>
    <property type="match status" value="4"/>
</dbReference>
<feature type="repeat" description="ANK" evidence="3">
    <location>
        <begin position="236"/>
        <end position="268"/>
    </location>
</feature>
<feature type="repeat" description="ANK" evidence="3">
    <location>
        <begin position="171"/>
        <end position="197"/>
    </location>
</feature>
<dbReference type="AlphaFoldDB" id="A0A8H6EBN1"/>
<proteinExistence type="predicted"/>
<dbReference type="PROSITE" id="PS50297">
    <property type="entry name" value="ANK_REP_REGION"/>
    <property type="match status" value="6"/>
</dbReference>
<keyword evidence="1" id="KW-0677">Repeat</keyword>
<protein>
    <submittedName>
        <fullName evidence="4">Ankyrin-2</fullName>
    </submittedName>
</protein>
<dbReference type="InterPro" id="IPR002110">
    <property type="entry name" value="Ankyrin_rpt"/>
</dbReference>
<feature type="repeat" description="ANK" evidence="3">
    <location>
        <begin position="138"/>
        <end position="170"/>
    </location>
</feature>
<feature type="repeat" description="ANK" evidence="3">
    <location>
        <begin position="333"/>
        <end position="364"/>
    </location>
</feature>
<evidence type="ECO:0000256" key="1">
    <source>
        <dbReference type="ARBA" id="ARBA00022737"/>
    </source>
</evidence>
<evidence type="ECO:0000256" key="2">
    <source>
        <dbReference type="ARBA" id="ARBA00023043"/>
    </source>
</evidence>
<dbReference type="PANTHER" id="PTHR24198">
    <property type="entry name" value="ANKYRIN REPEAT AND PROTEIN KINASE DOMAIN-CONTAINING PROTEIN"/>
    <property type="match status" value="1"/>
</dbReference>